<proteinExistence type="predicted"/>
<evidence type="ECO:0000313" key="2">
    <source>
        <dbReference type="EMBL" id="CAL1575996.1"/>
    </source>
</evidence>
<dbReference type="Proteomes" id="UP001497482">
    <property type="component" value="Chromosome 12"/>
</dbReference>
<reference evidence="2 3" key="1">
    <citation type="submission" date="2024-04" db="EMBL/GenBank/DDBJ databases">
        <authorList>
            <person name="Waldvogel A.-M."/>
            <person name="Schoenle A."/>
        </authorList>
    </citation>
    <scope>NUCLEOTIDE SEQUENCE [LARGE SCALE GENOMIC DNA]</scope>
</reference>
<feature type="region of interest" description="Disordered" evidence="1">
    <location>
        <begin position="1"/>
        <end position="21"/>
    </location>
</feature>
<dbReference type="EMBL" id="OZ035834">
    <property type="protein sequence ID" value="CAL1575996.1"/>
    <property type="molecule type" value="Genomic_DNA"/>
</dbReference>
<evidence type="ECO:0000313" key="3">
    <source>
        <dbReference type="Proteomes" id="UP001497482"/>
    </source>
</evidence>
<sequence length="112" mass="12327">MKRVFQSSQSALPSRSGRPPPCPSLCISGHTHIHKAISLSLNQNCHSPGGTKGLVVYRYPPPVTLVLNVTGESIPWARLCSLDFEHRSMGQTWTSCAEVCVWRGGGWARWLV</sequence>
<keyword evidence="3" id="KW-1185">Reference proteome</keyword>
<gene>
    <name evidence="2" type="ORF">KC01_LOCUS7457</name>
</gene>
<organism evidence="2 3">
    <name type="scientific">Knipowitschia caucasica</name>
    <name type="common">Caucasian dwarf goby</name>
    <name type="synonym">Pomatoschistus caucasicus</name>
    <dbReference type="NCBI Taxonomy" id="637954"/>
    <lineage>
        <taxon>Eukaryota</taxon>
        <taxon>Metazoa</taxon>
        <taxon>Chordata</taxon>
        <taxon>Craniata</taxon>
        <taxon>Vertebrata</taxon>
        <taxon>Euteleostomi</taxon>
        <taxon>Actinopterygii</taxon>
        <taxon>Neopterygii</taxon>
        <taxon>Teleostei</taxon>
        <taxon>Neoteleostei</taxon>
        <taxon>Acanthomorphata</taxon>
        <taxon>Gobiaria</taxon>
        <taxon>Gobiiformes</taxon>
        <taxon>Gobioidei</taxon>
        <taxon>Gobiidae</taxon>
        <taxon>Gobiinae</taxon>
        <taxon>Knipowitschia</taxon>
    </lineage>
</organism>
<name>A0AAV2JHW4_KNICA</name>
<feature type="compositionally biased region" description="Polar residues" evidence="1">
    <location>
        <begin position="1"/>
        <end position="11"/>
    </location>
</feature>
<dbReference type="AlphaFoldDB" id="A0AAV2JHW4"/>
<accession>A0AAV2JHW4</accession>
<protein>
    <submittedName>
        <fullName evidence="2">Uncharacterized protein</fullName>
    </submittedName>
</protein>
<evidence type="ECO:0000256" key="1">
    <source>
        <dbReference type="SAM" id="MobiDB-lite"/>
    </source>
</evidence>